<keyword evidence="7" id="KW-1185">Reference proteome</keyword>
<dbReference type="InterPro" id="IPR020846">
    <property type="entry name" value="MFS_dom"/>
</dbReference>
<comment type="caution">
    <text evidence="6">The sequence shown here is derived from an EMBL/GenBank/DDBJ whole genome shotgun (WGS) entry which is preliminary data.</text>
</comment>
<keyword evidence="1 4" id="KW-0812">Transmembrane</keyword>
<feature type="transmembrane region" description="Helical" evidence="4">
    <location>
        <begin position="45"/>
        <end position="65"/>
    </location>
</feature>
<protein>
    <submittedName>
        <fullName evidence="6">YbfB/YjiJ family MFS transporter</fullName>
    </submittedName>
</protein>
<dbReference type="Gene3D" id="1.20.1250.20">
    <property type="entry name" value="MFS general substrate transporter like domains"/>
    <property type="match status" value="2"/>
</dbReference>
<evidence type="ECO:0000256" key="4">
    <source>
        <dbReference type="SAM" id="Phobius"/>
    </source>
</evidence>
<evidence type="ECO:0000313" key="6">
    <source>
        <dbReference type="EMBL" id="MEJ8473888.1"/>
    </source>
</evidence>
<dbReference type="PROSITE" id="PS50850">
    <property type="entry name" value="MFS"/>
    <property type="match status" value="1"/>
</dbReference>
<accession>A0ABU8TI97</accession>
<feature type="transmembrane region" description="Helical" evidence="4">
    <location>
        <begin position="104"/>
        <end position="122"/>
    </location>
</feature>
<dbReference type="PANTHER" id="PTHR23537:SF1">
    <property type="entry name" value="SUGAR TRANSPORTER"/>
    <property type="match status" value="1"/>
</dbReference>
<feature type="transmembrane region" description="Helical" evidence="4">
    <location>
        <begin position="365"/>
        <end position="382"/>
    </location>
</feature>
<reference evidence="6 7" key="1">
    <citation type="submission" date="2024-02" db="EMBL/GenBank/DDBJ databases">
        <title>Roseibium algae sp. nov., isolated from marine alga (Grateloupia sp.), showing potential in myo-inositol conversion.</title>
        <authorList>
            <person name="Wang Y."/>
        </authorList>
    </citation>
    <scope>NUCLEOTIDE SEQUENCE [LARGE SCALE GENOMIC DNA]</scope>
    <source>
        <strain evidence="6 7">H3510</strain>
    </source>
</reference>
<dbReference type="PANTHER" id="PTHR23537">
    <property type="match status" value="1"/>
</dbReference>
<feature type="transmembrane region" description="Helical" evidence="4">
    <location>
        <begin position="134"/>
        <end position="159"/>
    </location>
</feature>
<gene>
    <name evidence="6" type="ORF">V6575_07300</name>
</gene>
<evidence type="ECO:0000256" key="3">
    <source>
        <dbReference type="ARBA" id="ARBA00023136"/>
    </source>
</evidence>
<evidence type="ECO:0000259" key="5">
    <source>
        <dbReference type="PROSITE" id="PS50850"/>
    </source>
</evidence>
<feature type="domain" description="Major facilitator superfamily (MFS) profile" evidence="5">
    <location>
        <begin position="1"/>
        <end position="387"/>
    </location>
</feature>
<keyword evidence="3 4" id="KW-0472">Membrane</keyword>
<evidence type="ECO:0000256" key="1">
    <source>
        <dbReference type="ARBA" id="ARBA00022692"/>
    </source>
</evidence>
<dbReference type="EMBL" id="JBAKIA010000004">
    <property type="protein sequence ID" value="MEJ8473888.1"/>
    <property type="molecule type" value="Genomic_DNA"/>
</dbReference>
<feature type="transmembrane region" description="Helical" evidence="4">
    <location>
        <begin position="165"/>
        <end position="185"/>
    </location>
</feature>
<evidence type="ECO:0000313" key="7">
    <source>
        <dbReference type="Proteomes" id="UP001385499"/>
    </source>
</evidence>
<name>A0ABU8TI97_9HYPH</name>
<feature type="transmembrane region" description="Helical" evidence="4">
    <location>
        <begin position="273"/>
        <end position="293"/>
    </location>
</feature>
<dbReference type="InterPro" id="IPR036259">
    <property type="entry name" value="MFS_trans_sf"/>
</dbReference>
<feature type="transmembrane region" description="Helical" evidence="4">
    <location>
        <begin position="333"/>
        <end position="353"/>
    </location>
</feature>
<proteinExistence type="predicted"/>
<feature type="transmembrane region" description="Helical" evidence="4">
    <location>
        <begin position="249"/>
        <end position="266"/>
    </location>
</feature>
<organism evidence="6 7">
    <name type="scientific">Roseibium algae</name>
    <dbReference type="NCBI Taxonomy" id="3123038"/>
    <lineage>
        <taxon>Bacteria</taxon>
        <taxon>Pseudomonadati</taxon>
        <taxon>Pseudomonadota</taxon>
        <taxon>Alphaproteobacteria</taxon>
        <taxon>Hyphomicrobiales</taxon>
        <taxon>Stappiaceae</taxon>
        <taxon>Roseibium</taxon>
    </lineage>
</organism>
<dbReference type="SUPFAM" id="SSF103473">
    <property type="entry name" value="MFS general substrate transporter"/>
    <property type="match status" value="1"/>
</dbReference>
<feature type="transmembrane region" description="Helical" evidence="4">
    <location>
        <begin position="299"/>
        <end position="321"/>
    </location>
</feature>
<feature type="transmembrane region" description="Helical" evidence="4">
    <location>
        <begin position="216"/>
        <end position="237"/>
    </location>
</feature>
<evidence type="ECO:0000256" key="2">
    <source>
        <dbReference type="ARBA" id="ARBA00022989"/>
    </source>
</evidence>
<dbReference type="Proteomes" id="UP001385499">
    <property type="component" value="Unassembled WGS sequence"/>
</dbReference>
<dbReference type="CDD" id="cd06180">
    <property type="entry name" value="MFS_YjiJ"/>
    <property type="match status" value="1"/>
</dbReference>
<dbReference type="InterPro" id="IPR010645">
    <property type="entry name" value="MFS_4"/>
</dbReference>
<feature type="transmembrane region" description="Helical" evidence="4">
    <location>
        <begin position="77"/>
        <end position="98"/>
    </location>
</feature>
<sequence length="387" mass="39651">MIAAPIRLAIGGALCLAAAMGIGRFVYTPILPFMVENVPLAPSQAGLIAAANFLGYLVGALAGSFGHLPGSKRNWMLGALFASAVTSAAMALGSGLVVFCLLRFLGGFASAFVLVFASSLVLEDLARAGRANLSALYFSGVGCGIALSAVLIAALSHSAVGWQGLWLASAGTTLLLLLASALLVIKEAPPEVSSSQTAAAQTEVETRQPAALYRLIAAYALFGFGYVITMTFISVIVREDPALSGLEEIVWLVVGLAAAPSILFWNKIASRTSASMAFSIACIAEALGVALSVSGGGAMIILLSAALVGATFMGITALGLMEARKLSTGDPRRILAIMTASFGLGQVIGPWLAGYLHDMTGSFQSASFAAAISLIIAAGLSFRRKAR</sequence>
<dbReference type="Pfam" id="PF06779">
    <property type="entry name" value="MFS_4"/>
    <property type="match status" value="1"/>
</dbReference>
<keyword evidence="2 4" id="KW-1133">Transmembrane helix</keyword>
<dbReference type="RefSeq" id="WP_340273581.1">
    <property type="nucleotide sequence ID" value="NZ_JBAKIA010000004.1"/>
</dbReference>